<keyword evidence="3" id="KW-1185">Reference proteome</keyword>
<feature type="chain" id="PRO_5046887009" description="Secreted protein" evidence="1">
    <location>
        <begin position="24"/>
        <end position="142"/>
    </location>
</feature>
<comment type="caution">
    <text evidence="2">The sequence shown here is derived from an EMBL/GenBank/DDBJ whole genome shotgun (WGS) entry which is preliminary data.</text>
</comment>
<name>A0ABP8RAE1_9MYCO</name>
<sequence>MAMTRVIAAAAIFAGLAVGTASAAWADTTLSGHYTWTSTTPRGSAMSGDYYFTPCGDGCASVATTPGGQAVALARLINGQWTMEGTWAIRCADGSPGPNEPYHDTWDPNTLEGTSTLMYNVPACGHPPGYQQTNHLQLRQAP</sequence>
<feature type="signal peptide" evidence="1">
    <location>
        <begin position="1"/>
        <end position="23"/>
    </location>
</feature>
<organism evidence="2 3">
    <name type="scientific">Mycobacterium paraffinicum</name>
    <dbReference type="NCBI Taxonomy" id="53378"/>
    <lineage>
        <taxon>Bacteria</taxon>
        <taxon>Bacillati</taxon>
        <taxon>Actinomycetota</taxon>
        <taxon>Actinomycetes</taxon>
        <taxon>Mycobacteriales</taxon>
        <taxon>Mycobacteriaceae</taxon>
        <taxon>Mycobacterium</taxon>
    </lineage>
</organism>
<accession>A0ABP8RAE1</accession>
<dbReference type="RefSeq" id="WP_264044148.1">
    <property type="nucleotide sequence ID" value="NZ_BAABGF010000001.1"/>
</dbReference>
<dbReference type="EMBL" id="BAABGF010000001">
    <property type="protein sequence ID" value="GAA4532089.1"/>
    <property type="molecule type" value="Genomic_DNA"/>
</dbReference>
<evidence type="ECO:0000256" key="1">
    <source>
        <dbReference type="SAM" id="SignalP"/>
    </source>
</evidence>
<gene>
    <name evidence="2" type="ORF">GCM10023161_00850</name>
</gene>
<reference evidence="3" key="1">
    <citation type="journal article" date="2019" name="Int. J. Syst. Evol. Microbiol.">
        <title>The Global Catalogue of Microorganisms (GCM) 10K type strain sequencing project: providing services to taxonomists for standard genome sequencing and annotation.</title>
        <authorList>
            <consortium name="The Broad Institute Genomics Platform"/>
            <consortium name="The Broad Institute Genome Sequencing Center for Infectious Disease"/>
            <person name="Wu L."/>
            <person name="Ma J."/>
        </authorList>
    </citation>
    <scope>NUCLEOTIDE SEQUENCE [LARGE SCALE GENOMIC DNA]</scope>
    <source>
        <strain evidence="3">JCM 17782</strain>
    </source>
</reference>
<protein>
    <recommendedName>
        <fullName evidence="4">Secreted protein</fullName>
    </recommendedName>
</protein>
<evidence type="ECO:0008006" key="4">
    <source>
        <dbReference type="Google" id="ProtNLM"/>
    </source>
</evidence>
<keyword evidence="1" id="KW-0732">Signal</keyword>
<dbReference type="Proteomes" id="UP001501417">
    <property type="component" value="Unassembled WGS sequence"/>
</dbReference>
<evidence type="ECO:0000313" key="3">
    <source>
        <dbReference type="Proteomes" id="UP001501417"/>
    </source>
</evidence>
<evidence type="ECO:0000313" key="2">
    <source>
        <dbReference type="EMBL" id="GAA4532089.1"/>
    </source>
</evidence>
<proteinExistence type="predicted"/>